<feature type="domain" description="Pirin C-terminal" evidence="5">
    <location>
        <begin position="176"/>
        <end position="278"/>
    </location>
</feature>
<comment type="cofactor">
    <cofactor evidence="2">
        <name>Fe cation</name>
        <dbReference type="ChEBI" id="CHEBI:24875"/>
    </cofactor>
    <text evidence="2">Binds 1 Fe cation per subunit.</text>
</comment>
<dbReference type="Pfam" id="PF02678">
    <property type="entry name" value="Pirin"/>
    <property type="match status" value="1"/>
</dbReference>
<dbReference type="eggNOG" id="COG1741">
    <property type="taxonomic scope" value="Bacteria"/>
</dbReference>
<protein>
    <submittedName>
        <fullName evidence="6">Pirin domain-containing protein</fullName>
    </submittedName>
</protein>
<evidence type="ECO:0000256" key="2">
    <source>
        <dbReference type="PIRSR" id="PIRSR006232-1"/>
    </source>
</evidence>
<dbReference type="InterPro" id="IPR008778">
    <property type="entry name" value="Pirin_C_dom"/>
</dbReference>
<dbReference type="EMBL" id="CP003326">
    <property type="protein sequence ID" value="AFS77655.1"/>
    <property type="molecule type" value="Genomic_DNA"/>
</dbReference>
<dbReference type="PATRIC" id="fig|1128398.3.peg.612"/>
<accession>K0AY26</accession>
<feature type="domain" description="Pirin N-terminal" evidence="4">
    <location>
        <begin position="23"/>
        <end position="121"/>
    </location>
</feature>
<dbReference type="STRING" id="1128398.Curi_c05810"/>
<name>K0AY26_GOTA9</name>
<dbReference type="InterPro" id="IPR011051">
    <property type="entry name" value="RmlC_Cupin_sf"/>
</dbReference>
<dbReference type="Proteomes" id="UP000006094">
    <property type="component" value="Chromosome"/>
</dbReference>
<keyword evidence="7" id="KW-1185">Reference proteome</keyword>
<dbReference type="HOGENOM" id="CLU_045717_5_0_9"/>
<reference evidence="6 7" key="1">
    <citation type="journal article" date="2012" name="PLoS ONE">
        <title>The purine-utilizing bacterium Clostridium acidurici 9a: a genome-guided metabolic reconsideration.</title>
        <authorList>
            <person name="Hartwich K."/>
            <person name="Poehlein A."/>
            <person name="Daniel R."/>
        </authorList>
    </citation>
    <scope>NUCLEOTIDE SEQUENCE [LARGE SCALE GENOMIC DNA]</scope>
    <source>
        <strain evidence="7">ATCC 7906 / DSM 604 / BCRC 14475 / CIP 104303 / KCTC 5404 / NCIMB 10678 / 9a</strain>
    </source>
</reference>
<comment type="similarity">
    <text evidence="1 3">Belongs to the pirin family.</text>
</comment>
<feature type="binding site" evidence="2">
    <location>
        <position position="62"/>
    </location>
    <ligand>
        <name>Fe cation</name>
        <dbReference type="ChEBI" id="CHEBI:24875"/>
    </ligand>
</feature>
<organism evidence="6 7">
    <name type="scientific">Gottschalkia acidurici (strain ATCC 7906 / DSM 604 / BCRC 14475 / CIP 104303 / KCTC 5404 / NCIMB 10678 / 9a)</name>
    <name type="common">Clostridium acidurici</name>
    <dbReference type="NCBI Taxonomy" id="1128398"/>
    <lineage>
        <taxon>Bacteria</taxon>
        <taxon>Bacillati</taxon>
        <taxon>Bacillota</taxon>
        <taxon>Tissierellia</taxon>
        <taxon>Tissierellales</taxon>
        <taxon>Gottschalkiaceae</taxon>
        <taxon>Gottschalkia</taxon>
    </lineage>
</organism>
<dbReference type="AlphaFoldDB" id="K0AY26"/>
<dbReference type="CDD" id="cd02909">
    <property type="entry name" value="cupin_pirin_N"/>
    <property type="match status" value="1"/>
</dbReference>
<proteinExistence type="inferred from homology"/>
<evidence type="ECO:0000313" key="6">
    <source>
        <dbReference type="EMBL" id="AFS77655.1"/>
    </source>
</evidence>
<dbReference type="KEGG" id="cad:Curi_c05810"/>
<evidence type="ECO:0000256" key="3">
    <source>
        <dbReference type="RuleBase" id="RU003457"/>
    </source>
</evidence>
<keyword evidence="2" id="KW-0408">Iron</keyword>
<dbReference type="Pfam" id="PF05726">
    <property type="entry name" value="Pirin_C"/>
    <property type="match status" value="1"/>
</dbReference>
<dbReference type="GO" id="GO:0046872">
    <property type="term" value="F:metal ion binding"/>
    <property type="evidence" value="ECO:0007669"/>
    <property type="project" value="UniProtKB-KW"/>
</dbReference>
<dbReference type="PANTHER" id="PTHR13903">
    <property type="entry name" value="PIRIN-RELATED"/>
    <property type="match status" value="1"/>
</dbReference>
<sequence length="283" mass="32129">MGEIRKIDRYFNGNKAEDGAGVSLYRTFGYHEIPDFDPFLMMDFFDSENPEDYTKGFPWHPHRGIETVTYLISGEIEHEDSIGNKGTIYDGDCQWMTAGSGIMHQEMPKASPKMLGIQLWVNLPKKDKMTDPKYRDIRKEMIPEYKDENMTVKVLAGKFKGIEGPIEGIDAEPIFLDVELVPNSEFEFQLDSSFNVFTFLVGGEANFNTDKEEIVSHPKGVLYKEGDYVRINTKENGGRFLLIAGKPLNEPISWGGPIVMNTKEELDLAFKEISEGSFIKKSV</sequence>
<evidence type="ECO:0000256" key="1">
    <source>
        <dbReference type="ARBA" id="ARBA00008416"/>
    </source>
</evidence>
<dbReference type="InterPro" id="IPR003829">
    <property type="entry name" value="Pirin_N_dom"/>
</dbReference>
<evidence type="ECO:0000259" key="4">
    <source>
        <dbReference type="Pfam" id="PF02678"/>
    </source>
</evidence>
<feature type="binding site" evidence="2">
    <location>
        <position position="106"/>
    </location>
    <ligand>
        <name>Fe cation</name>
        <dbReference type="ChEBI" id="CHEBI:24875"/>
    </ligand>
</feature>
<feature type="binding site" evidence="2">
    <location>
        <position position="104"/>
    </location>
    <ligand>
        <name>Fe cation</name>
        <dbReference type="ChEBI" id="CHEBI:24875"/>
    </ligand>
</feature>
<dbReference type="PANTHER" id="PTHR13903:SF8">
    <property type="entry name" value="PIRIN"/>
    <property type="match status" value="1"/>
</dbReference>
<gene>
    <name evidence="6" type="ordered locus">Curi_c05810</name>
</gene>
<dbReference type="Gene3D" id="2.60.120.10">
    <property type="entry name" value="Jelly Rolls"/>
    <property type="match status" value="2"/>
</dbReference>
<keyword evidence="2" id="KW-0479">Metal-binding</keyword>
<dbReference type="RefSeq" id="WP_014966792.1">
    <property type="nucleotide sequence ID" value="NC_018664.1"/>
</dbReference>
<dbReference type="SUPFAM" id="SSF51182">
    <property type="entry name" value="RmlC-like cupins"/>
    <property type="match status" value="1"/>
</dbReference>
<evidence type="ECO:0000259" key="5">
    <source>
        <dbReference type="Pfam" id="PF05726"/>
    </source>
</evidence>
<dbReference type="CDD" id="cd02247">
    <property type="entry name" value="cupin_pirin_C"/>
    <property type="match status" value="1"/>
</dbReference>
<feature type="binding site" evidence="2">
    <location>
        <position position="60"/>
    </location>
    <ligand>
        <name>Fe cation</name>
        <dbReference type="ChEBI" id="CHEBI:24875"/>
    </ligand>
</feature>
<dbReference type="PIRSF" id="PIRSF006232">
    <property type="entry name" value="Pirin"/>
    <property type="match status" value="1"/>
</dbReference>
<dbReference type="InterPro" id="IPR014710">
    <property type="entry name" value="RmlC-like_jellyroll"/>
</dbReference>
<evidence type="ECO:0000313" key="7">
    <source>
        <dbReference type="Proteomes" id="UP000006094"/>
    </source>
</evidence>
<dbReference type="OrthoDB" id="321327at2"/>
<dbReference type="InterPro" id="IPR012093">
    <property type="entry name" value="Pirin"/>
</dbReference>